<dbReference type="SMART" id="SM00363">
    <property type="entry name" value="S4"/>
    <property type="match status" value="1"/>
</dbReference>
<dbReference type="Proteomes" id="UP000494105">
    <property type="component" value="Unassembled WGS sequence"/>
</dbReference>
<evidence type="ECO:0000256" key="5">
    <source>
        <dbReference type="ARBA" id="ARBA00039989"/>
    </source>
</evidence>
<evidence type="ECO:0000256" key="2">
    <source>
        <dbReference type="ARBA" id="ARBA00036390"/>
    </source>
</evidence>
<keyword evidence="11" id="KW-0694">RNA-binding</keyword>
<feature type="domain" description="RNA-binding S4" evidence="12">
    <location>
        <begin position="5"/>
        <end position="60"/>
    </location>
</feature>
<dbReference type="GO" id="GO:0003723">
    <property type="term" value="F:RNA binding"/>
    <property type="evidence" value="ECO:0007669"/>
    <property type="project" value="UniProtKB-KW"/>
</dbReference>
<reference evidence="13 14" key="1">
    <citation type="submission" date="2020-04" db="EMBL/GenBank/DDBJ databases">
        <authorList>
            <person name="De Canck E."/>
        </authorList>
    </citation>
    <scope>NUCLEOTIDE SEQUENCE [LARGE SCALE GENOMIC DNA]</scope>
    <source>
        <strain evidence="13 14">LMG 1861</strain>
    </source>
</reference>
<sequence length="241" mass="26788">MSESVRLAKRLAADLSCSRGDAERYIEGGWVAVDGKTVEEPGARVSPGQTVALLPGAKLEDIKPVTILVHKPAGTYADNEPGSALDLIIPKNLMPGDRSGRRYLKRMFNGLKLVTPLERAASGLVVYTQEYAVSRKLMEEGRLVEQEYVAQVTGKLSEADLARLQRGMAFEGRAATPMKVSWQNETHLRFALKTPLPGFIEYVCDTAGLQLQQLRRIRIGRLPLAGMAVGQWRYRLDYERF</sequence>
<dbReference type="SUPFAM" id="SSF55120">
    <property type="entry name" value="Pseudouridine synthase"/>
    <property type="match status" value="1"/>
</dbReference>
<protein>
    <recommendedName>
        <fullName evidence="5">Dual-specificity RNA pseudouridine synthase RluF</fullName>
        <ecNumber evidence="4">5.4.99.21</ecNumber>
    </recommendedName>
    <alternativeName>
        <fullName evidence="7">23S rRNA pseudouridine(2604) synthase</fullName>
    </alternativeName>
    <alternativeName>
        <fullName evidence="9">Ribosomal large subunit pseudouridine synthase F</fullName>
    </alternativeName>
    <alternativeName>
        <fullName evidence="8">rRNA pseudouridylate synthase F</fullName>
    </alternativeName>
    <alternativeName>
        <fullName evidence="10">rRNA-uridine isomerase F</fullName>
    </alternativeName>
    <alternativeName>
        <fullName evidence="6">tRNA(Tyr) pseudouridine(35) synthase</fullName>
    </alternativeName>
</protein>
<dbReference type="EC" id="5.4.99.21" evidence="4"/>
<dbReference type="SUPFAM" id="SSF55174">
    <property type="entry name" value="Alpha-L RNA-binding motif"/>
    <property type="match status" value="1"/>
</dbReference>
<comment type="catalytic activity">
    <reaction evidence="3">
        <text>uridine(2604) in 23S rRNA = pseudouridine(2604) in 23S rRNA</text>
        <dbReference type="Rhea" id="RHEA:38875"/>
        <dbReference type="Rhea" id="RHEA-COMP:10093"/>
        <dbReference type="Rhea" id="RHEA-COMP:10094"/>
        <dbReference type="ChEBI" id="CHEBI:65314"/>
        <dbReference type="ChEBI" id="CHEBI:65315"/>
        <dbReference type="EC" id="5.4.99.21"/>
    </reaction>
</comment>
<comment type="catalytic activity">
    <reaction evidence="2">
        <text>uridine(35) in tRNA(Tyr) = pseudouridine(35) in tRNA(Tyr)</text>
        <dbReference type="Rhea" id="RHEA:60556"/>
        <dbReference type="Rhea" id="RHEA-COMP:15607"/>
        <dbReference type="Rhea" id="RHEA-COMP:15608"/>
        <dbReference type="ChEBI" id="CHEBI:65314"/>
        <dbReference type="ChEBI" id="CHEBI:65315"/>
    </reaction>
</comment>
<evidence type="ECO:0000256" key="11">
    <source>
        <dbReference type="PROSITE-ProRule" id="PRU00182"/>
    </source>
</evidence>
<evidence type="ECO:0000313" key="14">
    <source>
        <dbReference type="Proteomes" id="UP000494105"/>
    </source>
</evidence>
<gene>
    <name evidence="13" type="primary">rluF_1</name>
    <name evidence="13" type="ORF">LMG1861_02684</name>
</gene>
<evidence type="ECO:0000256" key="7">
    <source>
        <dbReference type="ARBA" id="ARBA00041697"/>
    </source>
</evidence>
<dbReference type="Gene3D" id="3.10.290.10">
    <property type="entry name" value="RNA-binding S4 domain"/>
    <property type="match status" value="1"/>
</dbReference>
<keyword evidence="1 13" id="KW-0413">Isomerase</keyword>
<dbReference type="CDD" id="cd00165">
    <property type="entry name" value="S4"/>
    <property type="match status" value="1"/>
</dbReference>
<proteinExistence type="predicted"/>
<dbReference type="GO" id="GO:0000455">
    <property type="term" value="P:enzyme-directed rRNA pseudouridine synthesis"/>
    <property type="evidence" value="ECO:0007669"/>
    <property type="project" value="UniProtKB-ARBA"/>
</dbReference>
<evidence type="ECO:0000256" key="6">
    <source>
        <dbReference type="ARBA" id="ARBA00041420"/>
    </source>
</evidence>
<evidence type="ECO:0000256" key="3">
    <source>
        <dbReference type="ARBA" id="ARBA00036535"/>
    </source>
</evidence>
<dbReference type="GO" id="GO:0160138">
    <property type="term" value="F:23S rRNA pseudouridine(2604) synthase activity"/>
    <property type="evidence" value="ECO:0007669"/>
    <property type="project" value="UniProtKB-EC"/>
</dbReference>
<dbReference type="InterPro" id="IPR002942">
    <property type="entry name" value="S4_RNA-bd"/>
</dbReference>
<dbReference type="RefSeq" id="WP_006219533.1">
    <property type="nucleotide sequence ID" value="NZ_CADILD010000002.1"/>
</dbReference>
<name>A0A6S7DC11_9BURK</name>
<organism evidence="13 14">
    <name type="scientific">Achromobacter piechaudii</name>
    <dbReference type="NCBI Taxonomy" id="72556"/>
    <lineage>
        <taxon>Bacteria</taxon>
        <taxon>Pseudomonadati</taxon>
        <taxon>Pseudomonadota</taxon>
        <taxon>Betaproteobacteria</taxon>
        <taxon>Burkholderiales</taxon>
        <taxon>Alcaligenaceae</taxon>
        <taxon>Achromobacter</taxon>
    </lineage>
</organism>
<accession>A0A6S7DC11</accession>
<dbReference type="Pfam" id="PF01479">
    <property type="entry name" value="S4"/>
    <property type="match status" value="1"/>
</dbReference>
<dbReference type="InterPro" id="IPR036986">
    <property type="entry name" value="S4_RNA-bd_sf"/>
</dbReference>
<dbReference type="PROSITE" id="PS50889">
    <property type="entry name" value="S4"/>
    <property type="match status" value="1"/>
</dbReference>
<dbReference type="InterPro" id="IPR020103">
    <property type="entry name" value="PsdUridine_synth_cat_dom_sf"/>
</dbReference>
<dbReference type="InterPro" id="IPR050343">
    <property type="entry name" value="RsuA_PseudoU_synthase"/>
</dbReference>
<evidence type="ECO:0000259" key="12">
    <source>
        <dbReference type="SMART" id="SM00363"/>
    </source>
</evidence>
<dbReference type="PANTHER" id="PTHR47683:SF2">
    <property type="entry name" value="RNA-BINDING S4 DOMAIN-CONTAINING PROTEIN"/>
    <property type="match status" value="1"/>
</dbReference>
<evidence type="ECO:0000256" key="4">
    <source>
        <dbReference type="ARBA" id="ARBA00038922"/>
    </source>
</evidence>
<dbReference type="Pfam" id="PF00849">
    <property type="entry name" value="PseudoU_synth_2"/>
    <property type="match status" value="1"/>
</dbReference>
<dbReference type="PANTHER" id="PTHR47683">
    <property type="entry name" value="PSEUDOURIDINE SYNTHASE FAMILY PROTEIN-RELATED"/>
    <property type="match status" value="1"/>
</dbReference>
<evidence type="ECO:0000256" key="10">
    <source>
        <dbReference type="ARBA" id="ARBA00043147"/>
    </source>
</evidence>
<evidence type="ECO:0000256" key="9">
    <source>
        <dbReference type="ARBA" id="ARBA00042890"/>
    </source>
</evidence>
<dbReference type="InterPro" id="IPR006145">
    <property type="entry name" value="PsdUridine_synth_RsuA/RluA"/>
</dbReference>
<dbReference type="AlphaFoldDB" id="A0A6S7DC11"/>
<dbReference type="EMBL" id="CADILD010000002">
    <property type="protein sequence ID" value="CAB3869442.1"/>
    <property type="molecule type" value="Genomic_DNA"/>
</dbReference>
<evidence type="ECO:0000313" key="13">
    <source>
        <dbReference type="EMBL" id="CAB3869442.1"/>
    </source>
</evidence>
<evidence type="ECO:0000256" key="1">
    <source>
        <dbReference type="ARBA" id="ARBA00023235"/>
    </source>
</evidence>
<dbReference type="Gene3D" id="3.30.2350.10">
    <property type="entry name" value="Pseudouridine synthase"/>
    <property type="match status" value="1"/>
</dbReference>
<evidence type="ECO:0000256" key="8">
    <source>
        <dbReference type="ARBA" id="ARBA00042843"/>
    </source>
</evidence>